<protein>
    <submittedName>
        <fullName evidence="1">Uncharacterized protein</fullName>
    </submittedName>
</protein>
<keyword evidence="2" id="KW-1185">Reference proteome</keyword>
<gene>
    <name evidence="1" type="ORF">FB471_1266</name>
</gene>
<reference evidence="1 2" key="1">
    <citation type="submission" date="2019-06" db="EMBL/GenBank/DDBJ databases">
        <title>Sequencing the genomes of 1000 actinobacteria strains.</title>
        <authorList>
            <person name="Klenk H.-P."/>
        </authorList>
    </citation>
    <scope>NUCLEOTIDE SEQUENCE [LARGE SCALE GENOMIC DNA]</scope>
    <source>
        <strain evidence="1 2">DSM 45679</strain>
    </source>
</reference>
<dbReference type="EMBL" id="VFML01000001">
    <property type="protein sequence ID" value="TQJ01575.1"/>
    <property type="molecule type" value="Genomic_DNA"/>
</dbReference>
<comment type="caution">
    <text evidence="1">The sequence shown here is derived from an EMBL/GenBank/DDBJ whole genome shotgun (WGS) entry which is preliminary data.</text>
</comment>
<evidence type="ECO:0000313" key="1">
    <source>
        <dbReference type="EMBL" id="TQJ01575.1"/>
    </source>
</evidence>
<dbReference type="RefSeq" id="WP_170220723.1">
    <property type="nucleotide sequence ID" value="NZ_VFML01000001.1"/>
</dbReference>
<proteinExistence type="predicted"/>
<dbReference type="AlphaFoldDB" id="A0A542DER5"/>
<evidence type="ECO:0000313" key="2">
    <source>
        <dbReference type="Proteomes" id="UP000320876"/>
    </source>
</evidence>
<organism evidence="1 2">
    <name type="scientific">Amycolatopsis cihanbeyliensis</name>
    <dbReference type="NCBI Taxonomy" id="1128664"/>
    <lineage>
        <taxon>Bacteria</taxon>
        <taxon>Bacillati</taxon>
        <taxon>Actinomycetota</taxon>
        <taxon>Actinomycetes</taxon>
        <taxon>Pseudonocardiales</taxon>
        <taxon>Pseudonocardiaceae</taxon>
        <taxon>Amycolatopsis</taxon>
    </lineage>
</organism>
<accession>A0A542DER5</accession>
<sequence length="53" mass="5731">MSNNAECAEVAAVLGRRLRRDHNSVPVASIRMFGHRGRAVSIDDIEPGTLNGN</sequence>
<dbReference type="Proteomes" id="UP000320876">
    <property type="component" value="Unassembled WGS sequence"/>
</dbReference>
<name>A0A542DER5_AMYCI</name>